<dbReference type="KEGG" id="mbw:MSBRW_0052"/>
<dbReference type="AlphaFoldDB" id="A0A0E3QI05"/>
<feature type="domain" description="Anti-bacteriophage protein A/HamA C-terminal" evidence="1">
    <location>
        <begin position="10"/>
        <end position="144"/>
    </location>
</feature>
<dbReference type="PATRIC" id="fig|1434109.4.peg.44"/>
<reference evidence="2 3" key="1">
    <citation type="submission" date="2014-07" db="EMBL/GenBank/DDBJ databases">
        <title>Methanogenic archaea and the global carbon cycle.</title>
        <authorList>
            <person name="Henriksen J.R."/>
            <person name="Luke J."/>
            <person name="Reinhart S."/>
            <person name="Benedict M.N."/>
            <person name="Youngblut N.D."/>
            <person name="Metcalf M.E."/>
            <person name="Whitaker R.J."/>
            <person name="Metcalf W.W."/>
        </authorList>
    </citation>
    <scope>NUCLEOTIDE SEQUENCE [LARGE SCALE GENOMIC DNA]</scope>
    <source>
        <strain evidence="2 3">Wiesmoor</strain>
    </source>
</reference>
<name>A0A0E3QI05_METBA</name>
<gene>
    <name evidence="2" type="ORF">MSBRW_0052</name>
</gene>
<dbReference type="GeneID" id="24821436"/>
<accession>A0A0E3QI05</accession>
<organism evidence="2 3">
    <name type="scientific">Methanosarcina barkeri str. Wiesmoor</name>
    <dbReference type="NCBI Taxonomy" id="1434109"/>
    <lineage>
        <taxon>Archaea</taxon>
        <taxon>Methanobacteriati</taxon>
        <taxon>Methanobacteriota</taxon>
        <taxon>Stenosarchaea group</taxon>
        <taxon>Methanomicrobia</taxon>
        <taxon>Methanosarcinales</taxon>
        <taxon>Methanosarcinaceae</taxon>
        <taxon>Methanosarcina</taxon>
    </lineage>
</organism>
<evidence type="ECO:0000313" key="2">
    <source>
        <dbReference type="EMBL" id="AKB49305.1"/>
    </source>
</evidence>
<dbReference type="Pfam" id="PF08878">
    <property type="entry name" value="HamA"/>
    <property type="match status" value="1"/>
</dbReference>
<protein>
    <recommendedName>
        <fullName evidence="1">Anti-bacteriophage protein A/HamA C-terminal domain-containing protein</fullName>
    </recommendedName>
</protein>
<dbReference type="HOGENOM" id="CLU_1049492_0_0_2"/>
<evidence type="ECO:0000313" key="3">
    <source>
        <dbReference type="Proteomes" id="UP000033038"/>
    </source>
</evidence>
<dbReference type="EMBL" id="CP009526">
    <property type="protein sequence ID" value="AKB49305.1"/>
    <property type="molecule type" value="Genomic_DNA"/>
</dbReference>
<evidence type="ECO:0000259" key="1">
    <source>
        <dbReference type="Pfam" id="PF08878"/>
    </source>
</evidence>
<proteinExistence type="predicted"/>
<dbReference type="Proteomes" id="UP000033038">
    <property type="component" value="Chromosome"/>
</dbReference>
<dbReference type="RefSeq" id="WP_011305967.1">
    <property type="nucleotide sequence ID" value="NZ_CP009526.1"/>
</dbReference>
<sequence>MINYDTTYQGHVNHVSYKGKNISNPEDFKSFLSEVVYDRVKDAEHAESFRRDLEELATTEMASDTLIKLLSSNNSHIKPWEIGEAFVECALKDEYNIKWPWNSERDKRTPKASLPGADLVGFYKDGETTQFFFGEVKTSTEKKTPPNVMTGRHGIINQLEIIYGTRSIRLSLIKWLHIRCKNTEMWPYFQEAVETYLKSKEKSVILYGALMRDIDPQEKDLINRANALSKKIDSSITRAKLNAWYCPCSIADWPIIILEGKT</sequence>
<dbReference type="InterPro" id="IPR014976">
    <property type="entry name" value="AbpA_HamA_C"/>
</dbReference>